<reference evidence="2 3" key="1">
    <citation type="submission" date="2019-06" db="EMBL/GenBank/DDBJ databases">
        <title>Whole genome shotgun sequence of Streptomyces gardneri NBRC 12865.</title>
        <authorList>
            <person name="Hosoyama A."/>
            <person name="Uohara A."/>
            <person name="Ohji S."/>
            <person name="Ichikawa N."/>
        </authorList>
    </citation>
    <scope>NUCLEOTIDE SEQUENCE [LARGE SCALE GENOMIC DNA]</scope>
    <source>
        <strain evidence="2 3">NBRC 12865</strain>
    </source>
</reference>
<accession>A0A4Y3RI63</accession>
<dbReference type="RefSeq" id="WP_308699049.1">
    <property type="nucleotide sequence ID" value="NZ_BJMN01000015.1"/>
</dbReference>
<dbReference type="AlphaFoldDB" id="A0A4Y3RI63"/>
<evidence type="ECO:0000313" key="3">
    <source>
        <dbReference type="Proteomes" id="UP000315226"/>
    </source>
</evidence>
<name>A0A4Y3RI63_9ACTN</name>
<feature type="compositionally biased region" description="Basic and acidic residues" evidence="1">
    <location>
        <begin position="1"/>
        <end position="19"/>
    </location>
</feature>
<evidence type="ECO:0000256" key="1">
    <source>
        <dbReference type="SAM" id="MobiDB-lite"/>
    </source>
</evidence>
<feature type="region of interest" description="Disordered" evidence="1">
    <location>
        <begin position="1"/>
        <end position="41"/>
    </location>
</feature>
<evidence type="ECO:0000313" key="2">
    <source>
        <dbReference type="EMBL" id="GEB57074.1"/>
    </source>
</evidence>
<dbReference type="EMBL" id="BJMN01000015">
    <property type="protein sequence ID" value="GEB57074.1"/>
    <property type="molecule type" value="Genomic_DNA"/>
</dbReference>
<comment type="caution">
    <text evidence="2">The sequence shown here is derived from an EMBL/GenBank/DDBJ whole genome shotgun (WGS) entry which is preliminary data.</text>
</comment>
<protein>
    <submittedName>
        <fullName evidence="2">Uncharacterized protein</fullName>
    </submittedName>
</protein>
<proteinExistence type="predicted"/>
<dbReference type="Proteomes" id="UP000315226">
    <property type="component" value="Unassembled WGS sequence"/>
</dbReference>
<organism evidence="2 3">
    <name type="scientific">Streptomyces gardneri</name>
    <dbReference type="NCBI Taxonomy" id="66892"/>
    <lineage>
        <taxon>Bacteria</taxon>
        <taxon>Bacillati</taxon>
        <taxon>Actinomycetota</taxon>
        <taxon>Actinomycetes</taxon>
        <taxon>Kitasatosporales</taxon>
        <taxon>Streptomycetaceae</taxon>
        <taxon>Streptomyces</taxon>
    </lineage>
</organism>
<sequence>MADDEQRQEFNRLWRRENQEPDFTYPPLTYTVSESDLMPPV</sequence>
<gene>
    <name evidence="2" type="ORF">SGA01_26790</name>
</gene>
<keyword evidence="3" id="KW-1185">Reference proteome</keyword>